<organism evidence="3 4">
    <name type="scientific">Tropilaelaps mercedesae</name>
    <dbReference type="NCBI Taxonomy" id="418985"/>
    <lineage>
        <taxon>Eukaryota</taxon>
        <taxon>Metazoa</taxon>
        <taxon>Ecdysozoa</taxon>
        <taxon>Arthropoda</taxon>
        <taxon>Chelicerata</taxon>
        <taxon>Arachnida</taxon>
        <taxon>Acari</taxon>
        <taxon>Parasitiformes</taxon>
        <taxon>Mesostigmata</taxon>
        <taxon>Gamasina</taxon>
        <taxon>Dermanyssoidea</taxon>
        <taxon>Laelapidae</taxon>
        <taxon>Tropilaelaps</taxon>
    </lineage>
</organism>
<sequence>MAAASRGAEWTSLLEKLSLERAEKLLNELGENLSGVQPRAPLAEDYGELTPEDFERSTRALRDLFKNLCLSPPSSKSTRTTSNGDGNGSSPVPWERLSSPYKEKVRQVILRHEEGLRLRFLKENELPRQALAHFDWEAEVVVGSSSLASQETPLLRLTLGLQTADSESCRNIAIEMQRGQLCRTIEELEACLEDQSPGDVSSGTLKTSEMDRYANGEIQTADD</sequence>
<dbReference type="Proteomes" id="UP000192247">
    <property type="component" value="Unassembled WGS sequence"/>
</dbReference>
<dbReference type="AlphaFoldDB" id="A0A1V9XN49"/>
<evidence type="ECO:0000313" key="3">
    <source>
        <dbReference type="EMBL" id="OQR74778.1"/>
    </source>
</evidence>
<feature type="compositionally biased region" description="Polar residues" evidence="1">
    <location>
        <begin position="198"/>
        <end position="207"/>
    </location>
</feature>
<evidence type="ECO:0000313" key="4">
    <source>
        <dbReference type="Proteomes" id="UP000192247"/>
    </source>
</evidence>
<reference evidence="3 4" key="1">
    <citation type="journal article" date="2017" name="Gigascience">
        <title>Draft genome of the honey bee ectoparasitic mite, Tropilaelaps mercedesae, is shaped by the parasitic life history.</title>
        <authorList>
            <person name="Dong X."/>
            <person name="Armstrong S.D."/>
            <person name="Xia D."/>
            <person name="Makepeace B.L."/>
            <person name="Darby A.C."/>
            <person name="Kadowaki T."/>
        </authorList>
    </citation>
    <scope>NUCLEOTIDE SEQUENCE [LARGE SCALE GENOMIC DNA]</scope>
    <source>
        <strain evidence="3">Wuxi-XJTLU</strain>
    </source>
</reference>
<feature type="region of interest" description="Disordered" evidence="1">
    <location>
        <begin position="72"/>
        <end position="96"/>
    </location>
</feature>
<dbReference type="OrthoDB" id="6502204at2759"/>
<comment type="caution">
    <text evidence="3">The sequence shown here is derived from an EMBL/GenBank/DDBJ whole genome shotgun (WGS) entry which is preliminary data.</text>
</comment>
<feature type="compositionally biased region" description="Low complexity" evidence="1">
    <location>
        <begin position="72"/>
        <end position="82"/>
    </location>
</feature>
<keyword evidence="4" id="KW-1185">Reference proteome</keyword>
<dbReference type="Pfam" id="PF07258">
    <property type="entry name" value="COMM_domain"/>
    <property type="match status" value="1"/>
</dbReference>
<dbReference type="EMBL" id="MNPL01007396">
    <property type="protein sequence ID" value="OQR74778.1"/>
    <property type="molecule type" value="Genomic_DNA"/>
</dbReference>
<dbReference type="InParanoid" id="A0A1V9XN49"/>
<evidence type="ECO:0000256" key="1">
    <source>
        <dbReference type="SAM" id="MobiDB-lite"/>
    </source>
</evidence>
<feature type="domain" description="COMM" evidence="2">
    <location>
        <begin position="133"/>
        <end position="189"/>
    </location>
</feature>
<feature type="region of interest" description="Disordered" evidence="1">
    <location>
        <begin position="194"/>
        <end position="223"/>
    </location>
</feature>
<evidence type="ECO:0000259" key="2">
    <source>
        <dbReference type="Pfam" id="PF07258"/>
    </source>
</evidence>
<accession>A0A1V9XN49</accession>
<proteinExistence type="predicted"/>
<protein>
    <recommendedName>
        <fullName evidence="2">COMM domain-containing protein</fullName>
    </recommendedName>
</protein>
<gene>
    <name evidence="3" type="ORF">BIW11_08853</name>
</gene>
<name>A0A1V9XN49_9ACAR</name>
<dbReference type="InterPro" id="IPR017920">
    <property type="entry name" value="COMM"/>
</dbReference>